<comment type="caution">
    <text evidence="1">The sequence shown here is derived from an EMBL/GenBank/DDBJ whole genome shotgun (WGS) entry which is preliminary data.</text>
</comment>
<evidence type="ECO:0008006" key="3">
    <source>
        <dbReference type="Google" id="ProtNLM"/>
    </source>
</evidence>
<dbReference type="EMBL" id="NFHO01000003">
    <property type="protein sequence ID" value="OUN43765.1"/>
    <property type="molecule type" value="Genomic_DNA"/>
</dbReference>
<reference evidence="2" key="1">
    <citation type="submission" date="2017-04" db="EMBL/GenBank/DDBJ databases">
        <title>Function of individual gut microbiota members based on whole genome sequencing of pure cultures obtained from chicken caecum.</title>
        <authorList>
            <person name="Medvecky M."/>
            <person name="Cejkova D."/>
            <person name="Polansky O."/>
            <person name="Karasova D."/>
            <person name="Kubasova T."/>
            <person name="Cizek A."/>
            <person name="Rychlik I."/>
        </authorList>
    </citation>
    <scope>NUCLEOTIDE SEQUENCE [LARGE SCALE GENOMIC DNA]</scope>
    <source>
        <strain evidence="2">An70</strain>
    </source>
</reference>
<proteinExistence type="predicted"/>
<protein>
    <recommendedName>
        <fullName evidence="3">Phage portal protein</fullName>
    </recommendedName>
</protein>
<dbReference type="Proteomes" id="UP000196560">
    <property type="component" value="Unassembled WGS sequence"/>
</dbReference>
<accession>A0A1Y3U6I9</accession>
<keyword evidence="2" id="KW-1185">Reference proteome</keyword>
<sequence length="472" mass="51979">MARTTSPGWALRALEGEGLEPDTSMDENIEAWWSWYDCSSEYYRPLKRDVGGRTVEIEHMTLRPARMVCDEHAALMASEGSEVSCDDEGMRGWLDATVPGLIAASAPALSRAMAVGTAALFPDFEQAADGSWRARMRWYDALYLLQLEADERESVSCAVASDVYVAGRRLHQLKVCEPNPDTGLYRMRTRLFDPGRSDEEVFPEGIIAELDLGTEACPYGLVTPAIGNTYDDATPLGVSVFDDGVDAVKLLDEAFNQFYWHVKLSTPRVFMDDEMVARDPATGRVDLTTTLDEVLFSRVSGTVGDRVPITVYNPEMRVEESERSIDDALSLMSLKCGLGPNYFSFTRSSGLRTATEVVSDNSVLLRTVRRNENLAGMRISAALRGSYAAWSHLSGRTLKEVPECSVAWDDSVIEDTATARSQMKDDIARGLCPRWAYLQRFYGMTEEDARAFTGEAVGAPSGAALDAQLGLA</sequence>
<organism evidence="1 2">
    <name type="scientific">Enorma massiliensis</name>
    <dbReference type="NCBI Taxonomy" id="1472761"/>
    <lineage>
        <taxon>Bacteria</taxon>
        <taxon>Bacillati</taxon>
        <taxon>Actinomycetota</taxon>
        <taxon>Coriobacteriia</taxon>
        <taxon>Coriobacteriales</taxon>
        <taxon>Coriobacteriaceae</taxon>
        <taxon>Enorma</taxon>
    </lineage>
</organism>
<evidence type="ECO:0000313" key="2">
    <source>
        <dbReference type="Proteomes" id="UP000196560"/>
    </source>
</evidence>
<dbReference type="RefSeq" id="WP_087186061.1">
    <property type="nucleotide sequence ID" value="NZ_NFHO01000003.1"/>
</dbReference>
<dbReference type="AlphaFoldDB" id="A0A1Y3U6I9"/>
<gene>
    <name evidence="1" type="ORF">B5G21_03505</name>
</gene>
<evidence type="ECO:0000313" key="1">
    <source>
        <dbReference type="EMBL" id="OUN43765.1"/>
    </source>
</evidence>
<name>A0A1Y3U6I9_9ACTN</name>